<dbReference type="InterPro" id="IPR007197">
    <property type="entry name" value="rSAM"/>
</dbReference>
<dbReference type="SMART" id="SM00729">
    <property type="entry name" value="Elp3"/>
    <property type="match status" value="1"/>
</dbReference>
<keyword evidence="5" id="KW-0411">Iron-sulfur</keyword>
<dbReference type="AlphaFoldDB" id="A0A0F5PNG0"/>
<dbReference type="InterPro" id="IPR036724">
    <property type="entry name" value="Cobalamin-bd_sf"/>
</dbReference>
<name>A0A0F5PNG0_9THEO</name>
<evidence type="ECO:0000313" key="8">
    <source>
        <dbReference type="EMBL" id="KKC29946.1"/>
    </source>
</evidence>
<evidence type="ECO:0000256" key="5">
    <source>
        <dbReference type="ARBA" id="ARBA00023014"/>
    </source>
</evidence>
<dbReference type="InterPro" id="IPR006638">
    <property type="entry name" value="Elp3/MiaA/NifB-like_rSAM"/>
</dbReference>
<evidence type="ECO:0000256" key="4">
    <source>
        <dbReference type="ARBA" id="ARBA00023004"/>
    </source>
</evidence>
<dbReference type="Gene3D" id="3.40.50.280">
    <property type="entry name" value="Cobalamin-binding domain"/>
    <property type="match status" value="1"/>
</dbReference>
<feature type="domain" description="Radical SAM core" evidence="7">
    <location>
        <begin position="172"/>
        <end position="407"/>
    </location>
</feature>
<dbReference type="Proteomes" id="UP000010146">
    <property type="component" value="Unassembled WGS sequence"/>
</dbReference>
<evidence type="ECO:0000259" key="7">
    <source>
        <dbReference type="PROSITE" id="PS51918"/>
    </source>
</evidence>
<evidence type="ECO:0000259" key="6">
    <source>
        <dbReference type="PROSITE" id="PS51332"/>
    </source>
</evidence>
<dbReference type="InterPro" id="IPR023404">
    <property type="entry name" value="rSAM_horseshoe"/>
</dbReference>
<dbReference type="GO" id="GO:0031419">
    <property type="term" value="F:cobalamin binding"/>
    <property type="evidence" value="ECO:0007669"/>
    <property type="project" value="InterPro"/>
</dbReference>
<keyword evidence="3" id="KW-0479">Metal-binding</keyword>
<dbReference type="SUPFAM" id="SSF52242">
    <property type="entry name" value="Cobalamin (vitamin B12)-binding domain"/>
    <property type="match status" value="1"/>
</dbReference>
<gene>
    <name evidence="8" type="ORF">CDSM653_01022</name>
</gene>
<dbReference type="GO" id="GO:0046872">
    <property type="term" value="F:metal ion binding"/>
    <property type="evidence" value="ECO:0007669"/>
    <property type="project" value="UniProtKB-KW"/>
</dbReference>
<protein>
    <submittedName>
        <fullName evidence="8">Fe-S oxidoreductase family protein</fullName>
    </submittedName>
</protein>
<dbReference type="SFLD" id="SFLDG01082">
    <property type="entry name" value="B12-binding_domain_containing"/>
    <property type="match status" value="1"/>
</dbReference>
<dbReference type="CDD" id="cd02068">
    <property type="entry name" value="radical_SAM_B12_BD"/>
    <property type="match status" value="1"/>
</dbReference>
<proteinExistence type="predicted"/>
<accession>A0A0F5PNG0</accession>
<dbReference type="InterPro" id="IPR006158">
    <property type="entry name" value="Cobalamin-bd"/>
</dbReference>
<dbReference type="InterPro" id="IPR058240">
    <property type="entry name" value="rSAM_sf"/>
</dbReference>
<dbReference type="InterPro" id="IPR034466">
    <property type="entry name" value="Methyltransferase_Class_B"/>
</dbReference>
<dbReference type="Pfam" id="PF02310">
    <property type="entry name" value="B12-binding"/>
    <property type="match status" value="1"/>
</dbReference>
<evidence type="ECO:0000256" key="2">
    <source>
        <dbReference type="ARBA" id="ARBA00022691"/>
    </source>
</evidence>
<dbReference type="EMBL" id="ABXP02000058">
    <property type="protein sequence ID" value="KKC29946.1"/>
    <property type="molecule type" value="Genomic_DNA"/>
</dbReference>
<organism evidence="8 9">
    <name type="scientific">Caldanaerobacter subterraneus subsp. pacificus DSM 12653</name>
    <dbReference type="NCBI Taxonomy" id="391606"/>
    <lineage>
        <taxon>Bacteria</taxon>
        <taxon>Bacillati</taxon>
        <taxon>Bacillota</taxon>
        <taxon>Clostridia</taxon>
        <taxon>Thermoanaerobacterales</taxon>
        <taxon>Thermoanaerobacteraceae</taxon>
        <taxon>Caldanaerobacter</taxon>
    </lineage>
</organism>
<reference evidence="9" key="3">
    <citation type="submission" date="2015-02" db="EMBL/GenBank/DDBJ databases">
        <title>Genome analysis of three genomes within the thermophilic hydrogenogenic bacterial species Caldanaerobacter subterraneus.</title>
        <authorList>
            <person name="Sant'Anna F.H."/>
            <person name="Lebedinsky A."/>
            <person name="Sokolova T."/>
            <person name="Robb F.T."/>
            <person name="Gonzalez J.M."/>
        </authorList>
    </citation>
    <scope>NUCLEOTIDE SEQUENCE [LARGE SCALE GENOMIC DNA]</scope>
    <source>
        <strain evidence="9">DSM 12653</strain>
    </source>
</reference>
<dbReference type="GO" id="GO:0051539">
    <property type="term" value="F:4 iron, 4 sulfur cluster binding"/>
    <property type="evidence" value="ECO:0007669"/>
    <property type="project" value="UniProtKB-KW"/>
</dbReference>
<reference evidence="8 9" key="1">
    <citation type="submission" date="2008-07" db="EMBL/GenBank/DDBJ databases">
        <authorList>
            <person name="Gonzalez J."/>
            <person name="Sokolova T."/>
            <person name="Ferriera S."/>
            <person name="Johnson J."/>
            <person name="Kravitz S."/>
            <person name="Beeson K."/>
            <person name="Sutton G."/>
            <person name="Rogers Y.-H."/>
            <person name="Friedman R."/>
            <person name="Frazier M."/>
            <person name="Venter J.C."/>
        </authorList>
    </citation>
    <scope>NUCLEOTIDE SEQUENCE [LARGE SCALE GENOMIC DNA]</scope>
    <source>
        <strain evidence="8 9">DSM 12653</strain>
    </source>
</reference>
<reference evidence="8 9" key="2">
    <citation type="journal article" date="2015" name="BMC Genomics">
        <title>Analysis of three genomes within the thermophilic bacterial species Caldanaerobacter subterraneus with a focus on carbon monoxide dehydrogenase evolution and hydrolase diversity.</title>
        <authorList>
            <person name="Sant'Anna F.H."/>
            <person name="Lebedinsky A.V."/>
            <person name="Sokolova T.G."/>
            <person name="Robb F.T."/>
            <person name="Gonzalez J.M."/>
        </authorList>
    </citation>
    <scope>NUCLEOTIDE SEQUENCE [LARGE SCALE GENOMIC DNA]</scope>
    <source>
        <strain evidence="8 9">DSM 12653</strain>
    </source>
</reference>
<dbReference type="SUPFAM" id="SSF102114">
    <property type="entry name" value="Radical SAM enzymes"/>
    <property type="match status" value="1"/>
</dbReference>
<dbReference type="Pfam" id="PF04055">
    <property type="entry name" value="Radical_SAM"/>
    <property type="match status" value="1"/>
</dbReference>
<dbReference type="InterPro" id="IPR025288">
    <property type="entry name" value="DUF4080"/>
</dbReference>
<evidence type="ECO:0000256" key="1">
    <source>
        <dbReference type="ARBA" id="ARBA00001966"/>
    </source>
</evidence>
<comment type="caution">
    <text evidence="8">The sequence shown here is derived from an EMBL/GenBank/DDBJ whole genome shotgun (WGS) entry which is preliminary data.</text>
</comment>
<dbReference type="CDD" id="cd01335">
    <property type="entry name" value="Radical_SAM"/>
    <property type="match status" value="1"/>
</dbReference>
<dbReference type="SFLD" id="SFLDS00029">
    <property type="entry name" value="Radical_SAM"/>
    <property type="match status" value="1"/>
</dbReference>
<keyword evidence="4" id="KW-0408">Iron</keyword>
<dbReference type="PROSITE" id="PS51332">
    <property type="entry name" value="B12_BINDING"/>
    <property type="match status" value="1"/>
</dbReference>
<comment type="cofactor">
    <cofactor evidence="1">
        <name>[4Fe-4S] cluster</name>
        <dbReference type="ChEBI" id="CHEBI:49883"/>
    </cofactor>
</comment>
<keyword evidence="2" id="KW-0949">S-adenosyl-L-methionine</keyword>
<dbReference type="GO" id="GO:0005829">
    <property type="term" value="C:cytosol"/>
    <property type="evidence" value="ECO:0007669"/>
    <property type="project" value="TreeGrafter"/>
</dbReference>
<dbReference type="PANTHER" id="PTHR43409">
    <property type="entry name" value="ANAEROBIC MAGNESIUM-PROTOPORPHYRIN IX MONOMETHYL ESTER CYCLASE-RELATED"/>
    <property type="match status" value="1"/>
</dbReference>
<dbReference type="GO" id="GO:0003824">
    <property type="term" value="F:catalytic activity"/>
    <property type="evidence" value="ECO:0007669"/>
    <property type="project" value="InterPro"/>
</dbReference>
<dbReference type="InterPro" id="IPR051198">
    <property type="entry name" value="BchE-like"/>
</dbReference>
<dbReference type="PROSITE" id="PS51918">
    <property type="entry name" value="RADICAL_SAM"/>
    <property type="match status" value="1"/>
</dbReference>
<feature type="domain" description="B12-binding" evidence="6">
    <location>
        <begin position="6"/>
        <end position="136"/>
    </location>
</feature>
<evidence type="ECO:0000256" key="3">
    <source>
        <dbReference type="ARBA" id="ARBA00022723"/>
    </source>
</evidence>
<evidence type="ECO:0000313" key="9">
    <source>
        <dbReference type="Proteomes" id="UP000010146"/>
    </source>
</evidence>
<dbReference type="Pfam" id="PF13311">
    <property type="entry name" value="DUF4080"/>
    <property type="match status" value="1"/>
</dbReference>
<sequence>MRGMKMKVLLVGINAKYYHTNLAIRNIKKFCQPYDIEIFEATINDSTDYMLESVTEKKPDVVGISCYIWNIEIALNLAENVKKILPNVVMVLGGPEASYDVENLLSKGFVDYVVIGEGEIAFKELLEALEGKKDLKEVPGIGYKVEEEIVIQPQKYYVNLDEVPIGYDEEEDLSDKLVYYETSRGCPFKCAYCLSSIDNVLRYESLEKVEKDLKWFANKNVKILKLVDRSFNANRKRAREILSIMKRIEGEMVFHCEVNPELVNEEFISELEDLKGRIQFEVGVQTTNKVTLRKISRTTAVEMALKGIELLKKAGIKLHVDLIAGLPEDSLKTFSKAFDDVYNLKPEEIQLGFLKILKGTPLAKKVGEFGIVYDSKPPYEVLYTKDISYEELVILKGIAFLIDKYYNSGKFLKTLEYLEKYFKRPFDLYFEFYRYWKENKLFYKNHSLKALYNILYDFSVKNIGLEENIIKDLLKFDFLYSTNAKDLPDCVKEKDKKIPDLFRDYLKNEEWLKQNLPQAVGLSSLELSKRVSYAFFEYDVTENLMKKDLIIIFLHSEKKTYLAKIEL</sequence>
<dbReference type="PANTHER" id="PTHR43409:SF16">
    <property type="entry name" value="SLR0320 PROTEIN"/>
    <property type="match status" value="1"/>
</dbReference>
<dbReference type="SFLD" id="SFLDG01123">
    <property type="entry name" value="methyltransferase_(Class_B)"/>
    <property type="match status" value="1"/>
</dbReference>
<dbReference type="Gene3D" id="3.80.30.20">
    <property type="entry name" value="tm_1862 like domain"/>
    <property type="match status" value="1"/>
</dbReference>